<evidence type="ECO:0000313" key="2">
    <source>
        <dbReference type="Proteomes" id="UP001164929"/>
    </source>
</evidence>
<accession>A0AAD6RKU5</accession>
<evidence type="ECO:0000313" key="1">
    <source>
        <dbReference type="EMBL" id="KAJ7010636.1"/>
    </source>
</evidence>
<dbReference type="AlphaFoldDB" id="A0AAD6RKU5"/>
<dbReference type="Proteomes" id="UP001164929">
    <property type="component" value="Chromosome 1"/>
</dbReference>
<keyword evidence="2" id="KW-1185">Reference proteome</keyword>
<organism evidence="1 2">
    <name type="scientific">Populus alba x Populus x berolinensis</name>
    <dbReference type="NCBI Taxonomy" id="444605"/>
    <lineage>
        <taxon>Eukaryota</taxon>
        <taxon>Viridiplantae</taxon>
        <taxon>Streptophyta</taxon>
        <taxon>Embryophyta</taxon>
        <taxon>Tracheophyta</taxon>
        <taxon>Spermatophyta</taxon>
        <taxon>Magnoliopsida</taxon>
        <taxon>eudicotyledons</taxon>
        <taxon>Gunneridae</taxon>
        <taxon>Pentapetalae</taxon>
        <taxon>rosids</taxon>
        <taxon>fabids</taxon>
        <taxon>Malpighiales</taxon>
        <taxon>Salicaceae</taxon>
        <taxon>Saliceae</taxon>
        <taxon>Populus</taxon>
    </lineage>
</organism>
<name>A0AAD6RKU5_9ROSI</name>
<reference evidence="1 2" key="1">
    <citation type="journal article" date="2023" name="Mol. Ecol. Resour.">
        <title>Chromosome-level genome assembly of a triploid poplar Populus alba 'Berolinensis'.</title>
        <authorList>
            <person name="Chen S."/>
            <person name="Yu Y."/>
            <person name="Wang X."/>
            <person name="Wang S."/>
            <person name="Zhang T."/>
            <person name="Zhou Y."/>
            <person name="He R."/>
            <person name="Meng N."/>
            <person name="Wang Y."/>
            <person name="Liu W."/>
            <person name="Liu Z."/>
            <person name="Liu J."/>
            <person name="Guo Q."/>
            <person name="Huang H."/>
            <person name="Sederoff R.R."/>
            <person name="Wang G."/>
            <person name="Qu G."/>
            <person name="Chen S."/>
        </authorList>
    </citation>
    <scope>NUCLEOTIDE SEQUENCE [LARGE SCALE GENOMIC DNA]</scope>
    <source>
        <strain evidence="1">SC-2020</strain>
    </source>
</reference>
<proteinExistence type="predicted"/>
<sequence>MEPTLVLLLPTAFVPSNRLRSTFRCFIRIIHFQILRFISSIFGSCSKLGIKVHVCPCQYDTLR</sequence>
<dbReference type="EMBL" id="JAQIZT010000001">
    <property type="protein sequence ID" value="KAJ7010636.1"/>
    <property type="molecule type" value="Genomic_DNA"/>
</dbReference>
<comment type="caution">
    <text evidence="1">The sequence shown here is derived from an EMBL/GenBank/DDBJ whole genome shotgun (WGS) entry which is preliminary data.</text>
</comment>
<gene>
    <name evidence="1" type="ORF">NC653_001179</name>
</gene>
<protein>
    <submittedName>
        <fullName evidence="1">Uncharacterized protein</fullName>
    </submittedName>
</protein>